<gene>
    <name evidence="2" type="ORF">B0A77_13605</name>
</gene>
<dbReference type="AlphaFoldDB" id="A0A2H3K8X0"/>
<dbReference type="InterPro" id="IPR021505">
    <property type="entry name" value="Phage_B3_Orf6"/>
</dbReference>
<keyword evidence="1" id="KW-0175">Coiled coil</keyword>
<protein>
    <submittedName>
        <fullName evidence="2">Uncharacterized protein</fullName>
    </submittedName>
</protein>
<evidence type="ECO:0000313" key="3">
    <source>
        <dbReference type="Proteomes" id="UP000220828"/>
    </source>
</evidence>
<dbReference type="OrthoDB" id="670235at2"/>
<feature type="non-terminal residue" evidence="2">
    <location>
        <position position="130"/>
    </location>
</feature>
<dbReference type="RefSeq" id="WP_143394667.1">
    <property type="nucleotide sequence ID" value="NZ_PCMW01000098.1"/>
</dbReference>
<sequence length="130" mass="15425">MNTETQKLDLSQMSDAEFEAEMQRRNLAKIEAQEKARFDYEILKKEVVTELSQAAAEMSEKLRAFKQKAFSDMQTLFEMLKEYSNRHKDGKGNFQVEHENFRVSYKRQGRPHFDERSLQAEKHIIDFVNT</sequence>
<dbReference type="Proteomes" id="UP000220828">
    <property type="component" value="Unassembled WGS sequence"/>
</dbReference>
<proteinExistence type="predicted"/>
<accession>A0A2H3K8X0</accession>
<comment type="caution">
    <text evidence="2">The sequence shown here is derived from an EMBL/GenBank/DDBJ whole genome shotgun (WGS) entry which is preliminary data.</text>
</comment>
<dbReference type="Pfam" id="PF11363">
    <property type="entry name" value="DUF3164"/>
    <property type="match status" value="1"/>
</dbReference>
<reference evidence="2 3" key="1">
    <citation type="submission" date="2017-09" db="EMBL/GenBank/DDBJ databases">
        <title>Whole genomes of Flavobacteriaceae.</title>
        <authorList>
            <person name="Stine C."/>
            <person name="Li C."/>
            <person name="Tadesse D."/>
        </authorList>
    </citation>
    <scope>NUCLEOTIDE SEQUENCE [LARGE SCALE GENOMIC DNA]</scope>
    <source>
        <strain evidence="2 3">ATCC 35036</strain>
    </source>
</reference>
<organism evidence="2 3">
    <name type="scientific">Flavobacterium branchiophilum</name>
    <dbReference type="NCBI Taxonomy" id="55197"/>
    <lineage>
        <taxon>Bacteria</taxon>
        <taxon>Pseudomonadati</taxon>
        <taxon>Bacteroidota</taxon>
        <taxon>Flavobacteriia</taxon>
        <taxon>Flavobacteriales</taxon>
        <taxon>Flavobacteriaceae</taxon>
        <taxon>Flavobacterium</taxon>
    </lineage>
</organism>
<name>A0A2H3K8X0_9FLAO</name>
<dbReference type="EMBL" id="PCMW01000098">
    <property type="protein sequence ID" value="PDS22389.1"/>
    <property type="molecule type" value="Genomic_DNA"/>
</dbReference>
<feature type="coiled-coil region" evidence="1">
    <location>
        <begin position="13"/>
        <end position="68"/>
    </location>
</feature>
<evidence type="ECO:0000256" key="1">
    <source>
        <dbReference type="SAM" id="Coils"/>
    </source>
</evidence>
<evidence type="ECO:0000313" key="2">
    <source>
        <dbReference type="EMBL" id="PDS22389.1"/>
    </source>
</evidence>